<evidence type="ECO:0000313" key="2">
    <source>
        <dbReference type="EMBL" id="KKN97079.1"/>
    </source>
</evidence>
<keyword evidence="1" id="KW-0812">Transmembrane</keyword>
<gene>
    <name evidence="2" type="ORF">LCGC14_0160360</name>
</gene>
<keyword evidence="1" id="KW-0472">Membrane</keyword>
<proteinExistence type="predicted"/>
<organism evidence="2">
    <name type="scientific">marine sediment metagenome</name>
    <dbReference type="NCBI Taxonomy" id="412755"/>
    <lineage>
        <taxon>unclassified sequences</taxon>
        <taxon>metagenomes</taxon>
        <taxon>ecological metagenomes</taxon>
    </lineage>
</organism>
<evidence type="ECO:0000256" key="1">
    <source>
        <dbReference type="SAM" id="Phobius"/>
    </source>
</evidence>
<sequence>MPFITQGKINLQYILIVVVLAAIVGGGTLGYYYLWIAGLETRLAEIEIRLPEVKPPAIEVPEEVTLTPIPQTIRYESPEYFYSLAYPSQWTLYEGFPESPGRVITIWAGTFLVYLNVHNLSERETFKYEEIDQEKTSYGAILTRKVQNTTINNIPGQVIFDIEDLKGETSWGETYILYGKKYIYRLWLTGAPKVKDGKYEFREEFETVVNSFKLPE</sequence>
<dbReference type="EMBL" id="LAZR01000060">
    <property type="protein sequence ID" value="KKN97079.1"/>
    <property type="molecule type" value="Genomic_DNA"/>
</dbReference>
<reference evidence="2" key="1">
    <citation type="journal article" date="2015" name="Nature">
        <title>Complex archaea that bridge the gap between prokaryotes and eukaryotes.</title>
        <authorList>
            <person name="Spang A."/>
            <person name="Saw J.H."/>
            <person name="Jorgensen S.L."/>
            <person name="Zaremba-Niedzwiedzka K."/>
            <person name="Martijn J."/>
            <person name="Lind A.E."/>
            <person name="van Eijk R."/>
            <person name="Schleper C."/>
            <person name="Guy L."/>
            <person name="Ettema T.J."/>
        </authorList>
    </citation>
    <scope>NUCLEOTIDE SEQUENCE</scope>
</reference>
<dbReference type="AlphaFoldDB" id="A0A0F9UZA4"/>
<keyword evidence="1" id="KW-1133">Transmembrane helix</keyword>
<name>A0A0F9UZA4_9ZZZZ</name>
<protein>
    <submittedName>
        <fullName evidence="2">Uncharacterized protein</fullName>
    </submittedName>
</protein>
<accession>A0A0F9UZA4</accession>
<feature type="transmembrane region" description="Helical" evidence="1">
    <location>
        <begin position="12"/>
        <end position="34"/>
    </location>
</feature>
<comment type="caution">
    <text evidence="2">The sequence shown here is derived from an EMBL/GenBank/DDBJ whole genome shotgun (WGS) entry which is preliminary data.</text>
</comment>